<dbReference type="InterPro" id="IPR036759">
    <property type="entry name" value="TPK_catalytic_sf"/>
</dbReference>
<keyword evidence="3" id="KW-0418">Kinase</keyword>
<keyword evidence="1" id="KW-0808">Transferase</keyword>
<dbReference type="InterPro" id="IPR006282">
    <property type="entry name" value="Thi_PPkinase"/>
</dbReference>
<organism evidence="7 8">
    <name type="scientific">Lyticum sinuosum</name>
    <dbReference type="NCBI Taxonomy" id="1332059"/>
    <lineage>
        <taxon>Bacteria</taxon>
        <taxon>Pseudomonadati</taxon>
        <taxon>Pseudomonadota</taxon>
        <taxon>Alphaproteobacteria</taxon>
        <taxon>Rickettsiales</taxon>
        <taxon>Lyticum</taxon>
    </lineage>
</organism>
<dbReference type="EC" id="2.7.6.2" evidence="5"/>
<dbReference type="GO" id="GO:0030975">
    <property type="term" value="F:thiamine binding"/>
    <property type="evidence" value="ECO:0007669"/>
    <property type="project" value="InterPro"/>
</dbReference>
<dbReference type="Pfam" id="PF04263">
    <property type="entry name" value="TPK_catalytic"/>
    <property type="match status" value="1"/>
</dbReference>
<evidence type="ECO:0000256" key="5">
    <source>
        <dbReference type="NCBIfam" id="TIGR01378"/>
    </source>
</evidence>
<accession>A0AAE4VL34</accession>
<sequence length="230" mass="26094">MKKGKNKNDLIIICLNGNLPDRNFFLKQNQEFKNIKIIAADGAANTLYKSGIIPNIIIGDLDSLDTNIFSTDILNNIKIIKDLNQNKTDFEKVIEFLINSHSKKIKIQKNIIILGINGGYIDHIVNNLNIMIKIPFNYSFYDPPIWGYIIKKGEIAEFNIPIKSKISIFGFVKTFVKTSGLKWNLNHWLNFPGMNSALNRSDSQNVIIEVKSGGNILIMIYDSYINDNGI</sequence>
<dbReference type="SUPFAM" id="SSF63862">
    <property type="entry name" value="Thiamin pyrophosphokinase, substrate-binding domain"/>
    <property type="match status" value="1"/>
</dbReference>
<dbReference type="InterPro" id="IPR053149">
    <property type="entry name" value="TPK"/>
</dbReference>
<dbReference type="InterPro" id="IPR007373">
    <property type="entry name" value="Thiamin_PyroPKinase_B1-bd"/>
</dbReference>
<dbReference type="EMBL" id="JARGYU010000002">
    <property type="protein sequence ID" value="MDZ5761354.1"/>
    <property type="molecule type" value="Genomic_DNA"/>
</dbReference>
<dbReference type="GO" id="GO:0016301">
    <property type="term" value="F:kinase activity"/>
    <property type="evidence" value="ECO:0007669"/>
    <property type="project" value="UniProtKB-KW"/>
</dbReference>
<dbReference type="GO" id="GO:0006772">
    <property type="term" value="P:thiamine metabolic process"/>
    <property type="evidence" value="ECO:0007669"/>
    <property type="project" value="UniProtKB-UniRule"/>
</dbReference>
<proteinExistence type="predicted"/>
<comment type="caution">
    <text evidence="7">The sequence shown here is derived from an EMBL/GenBank/DDBJ whole genome shotgun (WGS) entry which is preliminary data.</text>
</comment>
<dbReference type="CDD" id="cd07995">
    <property type="entry name" value="TPK"/>
    <property type="match status" value="1"/>
</dbReference>
<evidence type="ECO:0000313" key="8">
    <source>
        <dbReference type="Proteomes" id="UP001289135"/>
    </source>
</evidence>
<evidence type="ECO:0000256" key="1">
    <source>
        <dbReference type="ARBA" id="ARBA00022679"/>
    </source>
</evidence>
<dbReference type="Gene3D" id="3.40.50.10240">
    <property type="entry name" value="Thiamin pyrophosphokinase, catalytic domain"/>
    <property type="match status" value="1"/>
</dbReference>
<dbReference type="Proteomes" id="UP001289135">
    <property type="component" value="Unassembled WGS sequence"/>
</dbReference>
<dbReference type="NCBIfam" id="TIGR01378">
    <property type="entry name" value="thi_PPkinase"/>
    <property type="match status" value="1"/>
</dbReference>
<evidence type="ECO:0000256" key="2">
    <source>
        <dbReference type="ARBA" id="ARBA00022741"/>
    </source>
</evidence>
<reference evidence="7" key="1">
    <citation type="submission" date="2023-02" db="EMBL/GenBank/DDBJ databases">
        <title>Host association and intracellularity evolved multiple times independently in the Rickettsiales.</title>
        <authorList>
            <person name="Castelli M."/>
            <person name="Nardi T."/>
            <person name="Gammuto L."/>
            <person name="Bellinzona G."/>
            <person name="Sabaneyeva E."/>
            <person name="Potekhin A."/>
            <person name="Serra V."/>
            <person name="Petroni G."/>
            <person name="Sassera D."/>
        </authorList>
    </citation>
    <scope>NUCLEOTIDE SEQUENCE</scope>
    <source>
        <strain evidence="7">USBL-36I1</strain>
    </source>
</reference>
<dbReference type="RefSeq" id="WP_322498783.1">
    <property type="nucleotide sequence ID" value="NZ_JARGYU010000002.1"/>
</dbReference>
<dbReference type="Pfam" id="PF04265">
    <property type="entry name" value="TPK_B1_binding"/>
    <property type="match status" value="1"/>
</dbReference>
<evidence type="ECO:0000256" key="4">
    <source>
        <dbReference type="ARBA" id="ARBA00022840"/>
    </source>
</evidence>
<evidence type="ECO:0000256" key="3">
    <source>
        <dbReference type="ARBA" id="ARBA00022777"/>
    </source>
</evidence>
<dbReference type="GO" id="GO:0009229">
    <property type="term" value="P:thiamine diphosphate biosynthetic process"/>
    <property type="evidence" value="ECO:0007669"/>
    <property type="project" value="InterPro"/>
</dbReference>
<dbReference type="SUPFAM" id="SSF63999">
    <property type="entry name" value="Thiamin pyrophosphokinase, catalytic domain"/>
    <property type="match status" value="1"/>
</dbReference>
<protein>
    <recommendedName>
        <fullName evidence="5">Thiamine diphosphokinase</fullName>
        <ecNumber evidence="5">2.7.6.2</ecNumber>
    </recommendedName>
</protein>
<keyword evidence="4" id="KW-0067">ATP-binding</keyword>
<keyword evidence="8" id="KW-1185">Reference proteome</keyword>
<dbReference type="SMART" id="SM00983">
    <property type="entry name" value="TPK_B1_binding"/>
    <property type="match status" value="1"/>
</dbReference>
<gene>
    <name evidence="7" type="ORF">Lyticum_00527</name>
</gene>
<evidence type="ECO:0000259" key="6">
    <source>
        <dbReference type="SMART" id="SM00983"/>
    </source>
</evidence>
<dbReference type="GO" id="GO:0005524">
    <property type="term" value="F:ATP binding"/>
    <property type="evidence" value="ECO:0007669"/>
    <property type="project" value="UniProtKB-KW"/>
</dbReference>
<dbReference type="GO" id="GO:0004788">
    <property type="term" value="F:thiamine diphosphokinase activity"/>
    <property type="evidence" value="ECO:0007669"/>
    <property type="project" value="UniProtKB-UniRule"/>
</dbReference>
<dbReference type="InterPro" id="IPR036371">
    <property type="entry name" value="TPK_B1-bd_sf"/>
</dbReference>
<evidence type="ECO:0000313" key="7">
    <source>
        <dbReference type="EMBL" id="MDZ5761354.1"/>
    </source>
</evidence>
<dbReference type="AlphaFoldDB" id="A0AAE4VL34"/>
<name>A0AAE4VL34_9RICK</name>
<dbReference type="InterPro" id="IPR007371">
    <property type="entry name" value="TPK_catalytic"/>
</dbReference>
<dbReference type="PANTHER" id="PTHR41299:SF1">
    <property type="entry name" value="THIAMINE PYROPHOSPHOKINASE"/>
    <property type="match status" value="1"/>
</dbReference>
<feature type="domain" description="Thiamin pyrophosphokinase thiamin-binding" evidence="6">
    <location>
        <begin position="147"/>
        <end position="216"/>
    </location>
</feature>
<keyword evidence="2" id="KW-0547">Nucleotide-binding</keyword>
<dbReference type="PANTHER" id="PTHR41299">
    <property type="entry name" value="THIAMINE PYROPHOSPHOKINASE"/>
    <property type="match status" value="1"/>
</dbReference>